<reference evidence="2 3" key="1">
    <citation type="journal article" date="2019" name="Genome Biol. Evol.">
        <title>Insights into the evolution of the New World diploid cottons (Gossypium, subgenus Houzingenia) based on genome sequencing.</title>
        <authorList>
            <person name="Grover C.E."/>
            <person name="Arick M.A. 2nd"/>
            <person name="Thrash A."/>
            <person name="Conover J.L."/>
            <person name="Sanders W.S."/>
            <person name="Peterson D.G."/>
            <person name="Frelichowski J.E."/>
            <person name="Scheffler J.A."/>
            <person name="Scheffler B.E."/>
            <person name="Wendel J.F."/>
        </authorList>
    </citation>
    <scope>NUCLEOTIDE SEQUENCE [LARGE SCALE GENOMIC DNA]</scope>
    <source>
        <strain evidence="2">27</strain>
        <tissue evidence="2">Leaf</tissue>
    </source>
</reference>
<accession>A0A7J8RTG0</accession>
<protein>
    <submittedName>
        <fullName evidence="2">Uncharacterized protein</fullName>
    </submittedName>
</protein>
<proteinExistence type="predicted"/>
<organism evidence="2 3">
    <name type="scientific">Gossypium davidsonii</name>
    <name type="common">Davidson's cotton</name>
    <name type="synonym">Gossypium klotzschianum subsp. davidsonii</name>
    <dbReference type="NCBI Taxonomy" id="34287"/>
    <lineage>
        <taxon>Eukaryota</taxon>
        <taxon>Viridiplantae</taxon>
        <taxon>Streptophyta</taxon>
        <taxon>Embryophyta</taxon>
        <taxon>Tracheophyta</taxon>
        <taxon>Spermatophyta</taxon>
        <taxon>Magnoliopsida</taxon>
        <taxon>eudicotyledons</taxon>
        <taxon>Gunneridae</taxon>
        <taxon>Pentapetalae</taxon>
        <taxon>rosids</taxon>
        <taxon>malvids</taxon>
        <taxon>Malvales</taxon>
        <taxon>Malvaceae</taxon>
        <taxon>Malvoideae</taxon>
        <taxon>Gossypium</taxon>
    </lineage>
</organism>
<feature type="compositionally biased region" description="Basic and acidic residues" evidence="1">
    <location>
        <begin position="202"/>
        <end position="213"/>
    </location>
</feature>
<feature type="region of interest" description="Disordered" evidence="1">
    <location>
        <begin position="186"/>
        <end position="231"/>
    </location>
</feature>
<evidence type="ECO:0000256" key="1">
    <source>
        <dbReference type="SAM" id="MobiDB-lite"/>
    </source>
</evidence>
<name>A0A7J8RTG0_GOSDV</name>
<dbReference type="EMBL" id="JABFAC010000007">
    <property type="protein sequence ID" value="MBA0617124.1"/>
    <property type="molecule type" value="Genomic_DNA"/>
</dbReference>
<sequence length="231" mass="25436">MAILLIFNAKNFRVAVLAEKINNTAFRGGHGGGDSAGLDDDDYSSFIGDDMELEMLTDSYIRRVLAGSNGKSKTAFTNNAKKTPSCGTGKQYGPCMGDKKNKVCTMLSLVISSCWGSPFPLTTSGLALMTSLRQPRSLVCCAPLSLWSSASDSPRQLVRLVTEAACSMKKFLPSQVDPRGRTLRDEYHERDPINHHSPTRPLYKEEKVGKDDNQTTEYLHTPFHPEKGKTK</sequence>
<evidence type="ECO:0000313" key="2">
    <source>
        <dbReference type="EMBL" id="MBA0617124.1"/>
    </source>
</evidence>
<comment type="caution">
    <text evidence="2">The sequence shown here is derived from an EMBL/GenBank/DDBJ whole genome shotgun (WGS) entry which is preliminary data.</text>
</comment>
<gene>
    <name evidence="2" type="ORF">Godav_026598</name>
</gene>
<dbReference type="Proteomes" id="UP000593561">
    <property type="component" value="Unassembled WGS sequence"/>
</dbReference>
<keyword evidence="3" id="KW-1185">Reference proteome</keyword>
<dbReference type="AlphaFoldDB" id="A0A7J8RTG0"/>
<evidence type="ECO:0000313" key="3">
    <source>
        <dbReference type="Proteomes" id="UP000593561"/>
    </source>
</evidence>